<proteinExistence type="predicted"/>
<reference evidence="1" key="1">
    <citation type="journal article" date="2021" name="Proc. Natl. Acad. Sci. U.S.A.">
        <title>A Catalog of Tens of Thousands of Viruses from Human Metagenomes Reveals Hidden Associations with Chronic Diseases.</title>
        <authorList>
            <person name="Tisza M.J."/>
            <person name="Buck C.B."/>
        </authorList>
    </citation>
    <scope>NUCLEOTIDE SEQUENCE</scope>
    <source>
        <strain evidence="1">CttFh17</strain>
    </source>
</reference>
<organism evidence="1">
    <name type="scientific">Siphoviridae sp. cttFh17</name>
    <dbReference type="NCBI Taxonomy" id="2826491"/>
    <lineage>
        <taxon>Viruses</taxon>
        <taxon>Duplodnaviria</taxon>
        <taxon>Heunggongvirae</taxon>
        <taxon>Uroviricota</taxon>
        <taxon>Caudoviricetes</taxon>
    </lineage>
</organism>
<evidence type="ECO:0000313" key="1">
    <source>
        <dbReference type="EMBL" id="DAD94361.1"/>
    </source>
</evidence>
<sequence length="57" mass="6974">MEELICGVIWFALCFFAIWITRDKDTIEENRKRQFQEQVHELYKIGDVEDVILKEKR</sequence>
<dbReference type="EMBL" id="BK015176">
    <property type="protein sequence ID" value="DAD94361.1"/>
    <property type="molecule type" value="Genomic_DNA"/>
</dbReference>
<name>A0A8S5NI59_9CAUD</name>
<accession>A0A8S5NI59</accession>
<protein>
    <submittedName>
        <fullName evidence="1">Uncharacterized protein</fullName>
    </submittedName>
</protein>